<organism evidence="3 4">
    <name type="scientific">Lobosporangium transversale</name>
    <dbReference type="NCBI Taxonomy" id="64571"/>
    <lineage>
        <taxon>Eukaryota</taxon>
        <taxon>Fungi</taxon>
        <taxon>Fungi incertae sedis</taxon>
        <taxon>Mucoromycota</taxon>
        <taxon>Mortierellomycotina</taxon>
        <taxon>Mortierellomycetes</taxon>
        <taxon>Mortierellales</taxon>
        <taxon>Mortierellaceae</taxon>
        <taxon>Lobosporangium</taxon>
    </lineage>
</organism>
<feature type="region of interest" description="Disordered" evidence="2">
    <location>
        <begin position="154"/>
        <end position="220"/>
    </location>
</feature>
<feature type="compositionally biased region" description="Basic residues" evidence="2">
    <location>
        <begin position="1"/>
        <end position="10"/>
    </location>
</feature>
<feature type="coiled-coil region" evidence="1">
    <location>
        <begin position="276"/>
        <end position="321"/>
    </location>
</feature>
<feature type="region of interest" description="Disordered" evidence="2">
    <location>
        <begin position="37"/>
        <end position="59"/>
    </location>
</feature>
<dbReference type="AlphaFoldDB" id="A0A1Y2GG28"/>
<proteinExistence type="predicted"/>
<feature type="compositionally biased region" description="Low complexity" evidence="2">
    <location>
        <begin position="154"/>
        <end position="167"/>
    </location>
</feature>
<dbReference type="InParanoid" id="A0A1Y2GG28"/>
<feature type="compositionally biased region" description="Polar residues" evidence="2">
    <location>
        <begin position="168"/>
        <end position="191"/>
    </location>
</feature>
<keyword evidence="4" id="KW-1185">Reference proteome</keyword>
<dbReference type="Proteomes" id="UP000193648">
    <property type="component" value="Unassembled WGS sequence"/>
</dbReference>
<protein>
    <submittedName>
        <fullName evidence="3">Uncharacterized protein</fullName>
    </submittedName>
</protein>
<gene>
    <name evidence="3" type="ORF">BCR41DRAFT_358443</name>
</gene>
<dbReference type="EMBL" id="MCFF01000033">
    <property type="protein sequence ID" value="ORZ09767.1"/>
    <property type="molecule type" value="Genomic_DNA"/>
</dbReference>
<evidence type="ECO:0000313" key="4">
    <source>
        <dbReference type="Proteomes" id="UP000193648"/>
    </source>
</evidence>
<keyword evidence="1" id="KW-0175">Coiled coil</keyword>
<evidence type="ECO:0000256" key="2">
    <source>
        <dbReference type="SAM" id="MobiDB-lite"/>
    </source>
</evidence>
<sequence>MPTKKEKGKGKKEDVETVDKSSFWTKPGMQQLVAWLTDPDNHRRMNNARPTSGNKPNDLRREIAAYVKKETGVDWTSEQIKSKIQYAKQRYNQAKEAKELMMSTEEGNTENTYALKKVKDICPYFDDFDAVYAGSLARNPPPLIEVEDLTDPAFFDSDSDDASGTSSVANGNSEVEITNEVPSSKLTQKRTAQGMEAESPKSSKGGPSKKRKPKNDDIGERILEAIVQTRRELNDSDLWKKDREASLIYREENLARQEIRFDNAKALWEVRKIEEEKRFQDRCAQWEAKKTEEEKRFQDRCAQWEDKKAQWEIKKEQWEGTRVQIMCENATLKEKLLQSK</sequence>
<feature type="region of interest" description="Disordered" evidence="2">
    <location>
        <begin position="1"/>
        <end position="23"/>
    </location>
</feature>
<reference evidence="3 4" key="1">
    <citation type="submission" date="2016-07" db="EMBL/GenBank/DDBJ databases">
        <title>Pervasive Adenine N6-methylation of Active Genes in Fungi.</title>
        <authorList>
            <consortium name="DOE Joint Genome Institute"/>
            <person name="Mondo S.J."/>
            <person name="Dannebaum R.O."/>
            <person name="Kuo R.C."/>
            <person name="Labutti K."/>
            <person name="Haridas S."/>
            <person name="Kuo A."/>
            <person name="Salamov A."/>
            <person name="Ahrendt S.R."/>
            <person name="Lipzen A."/>
            <person name="Sullivan W."/>
            <person name="Andreopoulos W.B."/>
            <person name="Clum A."/>
            <person name="Lindquist E."/>
            <person name="Daum C."/>
            <person name="Ramamoorthy G.K."/>
            <person name="Gryganskyi A."/>
            <person name="Culley D."/>
            <person name="Magnuson J.K."/>
            <person name="James T.Y."/>
            <person name="O'Malley M.A."/>
            <person name="Stajich J.E."/>
            <person name="Spatafora J.W."/>
            <person name="Visel A."/>
            <person name="Grigoriev I.V."/>
        </authorList>
    </citation>
    <scope>NUCLEOTIDE SEQUENCE [LARGE SCALE GENOMIC DNA]</scope>
    <source>
        <strain evidence="3 4">NRRL 3116</strain>
    </source>
</reference>
<dbReference type="RefSeq" id="XP_021879037.1">
    <property type="nucleotide sequence ID" value="XM_022025047.1"/>
</dbReference>
<dbReference type="GeneID" id="33566891"/>
<dbReference type="OrthoDB" id="2437094at2759"/>
<evidence type="ECO:0000313" key="3">
    <source>
        <dbReference type="EMBL" id="ORZ09767.1"/>
    </source>
</evidence>
<evidence type="ECO:0000256" key="1">
    <source>
        <dbReference type="SAM" id="Coils"/>
    </source>
</evidence>
<comment type="caution">
    <text evidence="3">The sequence shown here is derived from an EMBL/GenBank/DDBJ whole genome shotgun (WGS) entry which is preliminary data.</text>
</comment>
<name>A0A1Y2GG28_9FUNG</name>
<accession>A0A1Y2GG28</accession>